<evidence type="ECO:0000313" key="3">
    <source>
        <dbReference type="EMBL" id="MBM7657329.1"/>
    </source>
</evidence>
<evidence type="ECO:0000256" key="2">
    <source>
        <dbReference type="HAMAP-Rule" id="MF_00489"/>
    </source>
</evidence>
<dbReference type="Pfam" id="PF02639">
    <property type="entry name" value="DUF188"/>
    <property type="match status" value="1"/>
</dbReference>
<dbReference type="PANTHER" id="PTHR35146:SF1">
    <property type="entry name" value="UPF0178 PROTEIN YAII"/>
    <property type="match status" value="1"/>
</dbReference>
<proteinExistence type="inferred from homology"/>
<dbReference type="EMBL" id="JAFBEV010000005">
    <property type="protein sequence ID" value="MBM7657329.1"/>
    <property type="molecule type" value="Genomic_DNA"/>
</dbReference>
<name>A0ABS2Q6B2_9BACL</name>
<protein>
    <recommendedName>
        <fullName evidence="2">UPF0178 protein JOC27_000772</fullName>
    </recommendedName>
</protein>
<organism evidence="3 4">
    <name type="scientific">Sporolactobacillus spathodeae</name>
    <dbReference type="NCBI Taxonomy" id="1465502"/>
    <lineage>
        <taxon>Bacteria</taxon>
        <taxon>Bacillati</taxon>
        <taxon>Bacillota</taxon>
        <taxon>Bacilli</taxon>
        <taxon>Bacillales</taxon>
        <taxon>Sporolactobacillaceae</taxon>
        <taxon>Sporolactobacillus</taxon>
    </lineage>
</organism>
<dbReference type="HAMAP" id="MF_00489">
    <property type="entry name" value="UPF0178"/>
    <property type="match status" value="1"/>
</dbReference>
<dbReference type="Proteomes" id="UP000823201">
    <property type="component" value="Unassembled WGS sequence"/>
</dbReference>
<dbReference type="InterPro" id="IPR003791">
    <property type="entry name" value="UPF0178"/>
</dbReference>
<reference evidence="3 4" key="1">
    <citation type="submission" date="2021-01" db="EMBL/GenBank/DDBJ databases">
        <title>Genomic Encyclopedia of Type Strains, Phase IV (KMG-IV): sequencing the most valuable type-strain genomes for metagenomic binning, comparative biology and taxonomic classification.</title>
        <authorList>
            <person name="Goeker M."/>
        </authorList>
    </citation>
    <scope>NUCLEOTIDE SEQUENCE [LARGE SCALE GENOMIC DNA]</scope>
    <source>
        <strain evidence="3 4">DSM 100968</strain>
    </source>
</reference>
<dbReference type="PANTHER" id="PTHR35146">
    <property type="entry name" value="UPF0178 PROTEIN YAII"/>
    <property type="match status" value="1"/>
</dbReference>
<gene>
    <name evidence="3" type="ORF">JOC27_000772</name>
</gene>
<accession>A0ABS2Q6B2</accession>
<comment type="similarity">
    <text evidence="1 2">Belongs to the UPF0178 family.</text>
</comment>
<keyword evidence="4" id="KW-1185">Reference proteome</keyword>
<evidence type="ECO:0000256" key="1">
    <source>
        <dbReference type="ARBA" id="ARBA00008522"/>
    </source>
</evidence>
<evidence type="ECO:0000313" key="4">
    <source>
        <dbReference type="Proteomes" id="UP000823201"/>
    </source>
</evidence>
<comment type="caution">
    <text evidence="3">The sequence shown here is derived from an EMBL/GenBank/DDBJ whole genome shotgun (WGS) entry which is preliminary data.</text>
</comment>
<sequence>MMKKNTIYVDADACPVKEEIMEIAGRSEFRLVFVASYASYSADREADWVFVDQKKEEADLYIVNHAIPGDFVITQDMGLAGLLTGRGVFVLTNRGSIIYERDISEILHRRYLSYKSLAAGKKLKGPKPFTDEERKKFSAALTKLLCHLDH</sequence>